<evidence type="ECO:0000256" key="3">
    <source>
        <dbReference type="ARBA" id="ARBA00023002"/>
    </source>
</evidence>
<dbReference type="InterPro" id="IPR058579">
    <property type="entry name" value="IspG_C"/>
</dbReference>
<dbReference type="Pfam" id="PF04551">
    <property type="entry name" value="GcpE"/>
    <property type="match status" value="1"/>
</dbReference>
<keyword evidence="1 7" id="KW-0004">4Fe-4S</keyword>
<dbReference type="SUPFAM" id="SSF56014">
    <property type="entry name" value="Nitrite and sulphite reductase 4Fe-4S domain-like"/>
    <property type="match status" value="1"/>
</dbReference>
<keyword evidence="3 7" id="KW-0560">Oxidoreductase</keyword>
<comment type="pathway">
    <text evidence="7">Isoprenoid biosynthesis; isopentenyl diphosphate biosynthesis via DXP pathway; isopentenyl diphosphate from 1-deoxy-D-xylulose 5-phosphate: step 5/6.</text>
</comment>
<comment type="cofactor">
    <cofactor evidence="7">
        <name>[4Fe-4S] cluster</name>
        <dbReference type="ChEBI" id="CHEBI:49883"/>
    </cofactor>
    <text evidence="7">Binds 1 [4Fe-4S] cluster.</text>
</comment>
<dbReference type="EMBL" id="FUWG01000014">
    <property type="protein sequence ID" value="SJZ61936.1"/>
    <property type="molecule type" value="Genomic_DNA"/>
</dbReference>
<dbReference type="OrthoDB" id="9803214at2"/>
<feature type="binding site" evidence="7">
    <location>
        <position position="277"/>
    </location>
    <ligand>
        <name>[4Fe-4S] cluster</name>
        <dbReference type="ChEBI" id="CHEBI:49883"/>
    </ligand>
</feature>
<gene>
    <name evidence="7" type="primary">ispG</name>
    <name evidence="10" type="ORF">SAMN02745149_01837</name>
</gene>
<dbReference type="InterPro" id="IPR016425">
    <property type="entry name" value="IspG_bac"/>
</dbReference>
<dbReference type="GO" id="GO:0051539">
    <property type="term" value="F:4 iron, 4 sulfur cluster binding"/>
    <property type="evidence" value="ECO:0007669"/>
    <property type="project" value="UniProtKB-UniRule"/>
</dbReference>
<organism evidence="10 11">
    <name type="scientific">Treponema porcinum</name>
    <dbReference type="NCBI Taxonomy" id="261392"/>
    <lineage>
        <taxon>Bacteria</taxon>
        <taxon>Pseudomonadati</taxon>
        <taxon>Spirochaetota</taxon>
        <taxon>Spirochaetia</taxon>
        <taxon>Spirochaetales</taxon>
        <taxon>Treponemataceae</taxon>
        <taxon>Treponema</taxon>
    </lineage>
</organism>
<evidence type="ECO:0000256" key="5">
    <source>
        <dbReference type="ARBA" id="ARBA00023014"/>
    </source>
</evidence>
<keyword evidence="11" id="KW-1185">Reference proteome</keyword>
<evidence type="ECO:0000256" key="4">
    <source>
        <dbReference type="ARBA" id="ARBA00023004"/>
    </source>
</evidence>
<dbReference type="SUPFAM" id="SSF51717">
    <property type="entry name" value="Dihydropteroate synthetase-like"/>
    <property type="match status" value="1"/>
</dbReference>
<dbReference type="Pfam" id="PF26540">
    <property type="entry name" value="GcpE_C"/>
    <property type="match status" value="1"/>
</dbReference>
<keyword evidence="6 7" id="KW-0414">Isoprene biosynthesis</keyword>
<feature type="domain" description="IspG TIM-barrel" evidence="8">
    <location>
        <begin position="16"/>
        <end position="258"/>
    </location>
</feature>
<dbReference type="NCBIfam" id="TIGR00612">
    <property type="entry name" value="ispG_gcpE"/>
    <property type="match status" value="1"/>
</dbReference>
<feature type="domain" description="IspG C-terminal" evidence="9">
    <location>
        <begin position="274"/>
        <end position="360"/>
    </location>
</feature>
<dbReference type="Proteomes" id="UP000190423">
    <property type="component" value="Unassembled WGS sequence"/>
</dbReference>
<evidence type="ECO:0000256" key="1">
    <source>
        <dbReference type="ARBA" id="ARBA00022485"/>
    </source>
</evidence>
<dbReference type="GeneID" id="78317118"/>
<feature type="binding site" evidence="7">
    <location>
        <position position="312"/>
    </location>
    <ligand>
        <name>[4Fe-4S] cluster</name>
        <dbReference type="ChEBI" id="CHEBI:49883"/>
    </ligand>
</feature>
<dbReference type="InterPro" id="IPR004588">
    <property type="entry name" value="IspG_bac-typ"/>
</dbReference>
<evidence type="ECO:0000259" key="8">
    <source>
        <dbReference type="Pfam" id="PF04551"/>
    </source>
</evidence>
<dbReference type="PANTHER" id="PTHR30454">
    <property type="entry name" value="4-HYDROXY-3-METHYLBUT-2-EN-1-YL DIPHOSPHATE SYNTHASE"/>
    <property type="match status" value="1"/>
</dbReference>
<dbReference type="NCBIfam" id="NF001540">
    <property type="entry name" value="PRK00366.1"/>
    <property type="match status" value="1"/>
</dbReference>
<comment type="function">
    <text evidence="7">Converts 2C-methyl-D-erythritol 2,4-cyclodiphosphate (ME-2,4cPP) into 1-hydroxy-2-methyl-2-(E)-butenyl 4-diphosphate.</text>
</comment>
<evidence type="ECO:0000313" key="11">
    <source>
        <dbReference type="Proteomes" id="UP000190423"/>
    </source>
</evidence>
<evidence type="ECO:0000313" key="10">
    <source>
        <dbReference type="EMBL" id="SJZ61936.1"/>
    </source>
</evidence>
<dbReference type="PANTHER" id="PTHR30454:SF0">
    <property type="entry name" value="4-HYDROXY-3-METHYLBUT-2-EN-1-YL DIPHOSPHATE SYNTHASE (FERREDOXIN), CHLOROPLASTIC"/>
    <property type="match status" value="1"/>
</dbReference>
<dbReference type="GO" id="GO:0005506">
    <property type="term" value="F:iron ion binding"/>
    <property type="evidence" value="ECO:0007669"/>
    <property type="project" value="InterPro"/>
</dbReference>
<dbReference type="Gene3D" id="3.30.413.10">
    <property type="entry name" value="Sulfite Reductase Hemoprotein, domain 1"/>
    <property type="match status" value="1"/>
</dbReference>
<dbReference type="HAMAP" id="MF_00159">
    <property type="entry name" value="IspG"/>
    <property type="match status" value="1"/>
</dbReference>
<feature type="binding site" evidence="7">
    <location>
        <position position="319"/>
    </location>
    <ligand>
        <name>[4Fe-4S] cluster</name>
        <dbReference type="ChEBI" id="CHEBI:49883"/>
    </ligand>
</feature>
<dbReference type="InterPro" id="IPR045854">
    <property type="entry name" value="NO2/SO3_Rdtase_4Fe4S_sf"/>
</dbReference>
<evidence type="ECO:0000259" key="9">
    <source>
        <dbReference type="Pfam" id="PF26540"/>
    </source>
</evidence>
<dbReference type="GO" id="GO:0019288">
    <property type="term" value="P:isopentenyl diphosphate biosynthetic process, methylerythritol 4-phosphate pathway"/>
    <property type="evidence" value="ECO:0007669"/>
    <property type="project" value="UniProtKB-UniRule"/>
</dbReference>
<dbReference type="UniPathway" id="UPA00056">
    <property type="reaction ID" value="UER00096"/>
</dbReference>
<dbReference type="InterPro" id="IPR011005">
    <property type="entry name" value="Dihydropteroate_synth-like_sf"/>
</dbReference>
<dbReference type="PIRSF" id="PIRSF004640">
    <property type="entry name" value="IspG"/>
    <property type="match status" value="1"/>
</dbReference>
<protein>
    <recommendedName>
        <fullName evidence="7">4-hydroxy-3-methylbut-2-en-1-yl diphosphate synthase (flavodoxin)</fullName>
        <ecNumber evidence="7">1.17.7.3</ecNumber>
    </recommendedName>
    <alternativeName>
        <fullName evidence="7">1-hydroxy-2-methyl-2-(E)-butenyl 4-diphosphate synthase</fullName>
    </alternativeName>
</protein>
<dbReference type="STRING" id="261392.SAMN02745149_01837"/>
<evidence type="ECO:0000256" key="7">
    <source>
        <dbReference type="HAMAP-Rule" id="MF_00159"/>
    </source>
</evidence>
<accession>A0A1T4M508</accession>
<reference evidence="10 11" key="1">
    <citation type="submission" date="2017-02" db="EMBL/GenBank/DDBJ databases">
        <authorList>
            <person name="Peterson S.W."/>
        </authorList>
    </citation>
    <scope>NUCLEOTIDE SEQUENCE [LARGE SCALE GENOMIC DNA]</scope>
    <source>
        <strain evidence="10 11">ATCC BAA-908</strain>
    </source>
</reference>
<dbReference type="GO" id="GO:0141197">
    <property type="term" value="F:4-hydroxy-3-methylbut-2-enyl-diphosphate synthase activity (flavodoxin)"/>
    <property type="evidence" value="ECO:0007669"/>
    <property type="project" value="UniProtKB-EC"/>
</dbReference>
<dbReference type="AlphaFoldDB" id="A0A1T4M508"/>
<name>A0A1T4M508_TREPO</name>
<dbReference type="EC" id="1.17.7.3" evidence="7"/>
<evidence type="ECO:0000256" key="6">
    <source>
        <dbReference type="ARBA" id="ARBA00023229"/>
    </source>
</evidence>
<dbReference type="GO" id="GO:0016114">
    <property type="term" value="P:terpenoid biosynthetic process"/>
    <property type="evidence" value="ECO:0007669"/>
    <property type="project" value="InterPro"/>
</dbReference>
<keyword evidence="4 7" id="KW-0408">Iron</keyword>
<dbReference type="GO" id="GO:0046429">
    <property type="term" value="F:4-hydroxy-3-methylbut-2-en-1-yl diphosphate synthase activity (ferredoxin)"/>
    <property type="evidence" value="ECO:0007669"/>
    <property type="project" value="UniProtKB-UniRule"/>
</dbReference>
<keyword evidence="2 7" id="KW-0479">Metal-binding</keyword>
<keyword evidence="5 7" id="KW-0411">Iron-sulfur</keyword>
<feature type="binding site" evidence="7">
    <location>
        <position position="280"/>
    </location>
    <ligand>
        <name>[4Fe-4S] cluster</name>
        <dbReference type="ChEBI" id="CHEBI:49883"/>
    </ligand>
</feature>
<sequence>MATKEVFIGGKGITKRIGIGGNNPVSIQTMWKEPITDVNDNSEKLDLILKKINNLQFLGCDIIRFAVPDMKSAASLCRIAAHTEVPLVADIHFDYRLALDCLKGNVAAIRINPGNIGSAENTRKVVEACRENGVAIRIGINSGSYPKELQKKVAAGEMTRAEALCETAVIESAVFEELHFDQYVVSMKSSSVEETVLSNRFYAQKYHNPLHLGVTEAGPLIDGIVKSTMAFSTLLNENIGDTIRVSLSSTPENEVIAARNILKECGRRTGGVTLVSCPRCGREGFDVHSFVERWQPELLAMDKNITVAVMGCIVNGPGEGKHADIGIAGAGGKAIIFKKGQIVRTVPEKDADTAFREEIQSL</sequence>
<dbReference type="InterPro" id="IPR058578">
    <property type="entry name" value="IspG_TIM"/>
</dbReference>
<dbReference type="Gene3D" id="3.20.20.20">
    <property type="entry name" value="Dihydropteroate synthase-like"/>
    <property type="match status" value="1"/>
</dbReference>
<comment type="catalytic activity">
    <reaction evidence="7">
        <text>(2E)-4-hydroxy-3-methylbut-2-enyl diphosphate + oxidized [flavodoxin] + H2O + 2 H(+) = 2-C-methyl-D-erythritol 2,4-cyclic diphosphate + reduced [flavodoxin]</text>
        <dbReference type="Rhea" id="RHEA:43604"/>
        <dbReference type="Rhea" id="RHEA-COMP:10622"/>
        <dbReference type="Rhea" id="RHEA-COMP:10623"/>
        <dbReference type="ChEBI" id="CHEBI:15377"/>
        <dbReference type="ChEBI" id="CHEBI:15378"/>
        <dbReference type="ChEBI" id="CHEBI:57618"/>
        <dbReference type="ChEBI" id="CHEBI:58210"/>
        <dbReference type="ChEBI" id="CHEBI:58483"/>
        <dbReference type="ChEBI" id="CHEBI:128753"/>
        <dbReference type="EC" id="1.17.7.3"/>
    </reaction>
</comment>
<proteinExistence type="inferred from homology"/>
<comment type="similarity">
    <text evidence="7">Belongs to the IspG family.</text>
</comment>
<evidence type="ECO:0000256" key="2">
    <source>
        <dbReference type="ARBA" id="ARBA00022723"/>
    </source>
</evidence>
<dbReference type="RefSeq" id="WP_078933740.1">
    <property type="nucleotide sequence ID" value="NZ_FUWG01000014.1"/>
</dbReference>